<evidence type="ECO:0000256" key="3">
    <source>
        <dbReference type="ARBA" id="ARBA00022695"/>
    </source>
</evidence>
<dbReference type="InterPro" id="IPR003615">
    <property type="entry name" value="HNH_nuc"/>
</dbReference>
<dbReference type="Gene3D" id="1.10.30.50">
    <property type="match status" value="1"/>
</dbReference>
<comment type="catalytic activity">
    <reaction evidence="9">
        <text>DNA(n) + a 2'-deoxyribonucleoside 5'-triphosphate = DNA(n+1) + diphosphate</text>
        <dbReference type="Rhea" id="RHEA:22508"/>
        <dbReference type="Rhea" id="RHEA-COMP:17339"/>
        <dbReference type="Rhea" id="RHEA-COMP:17340"/>
        <dbReference type="ChEBI" id="CHEBI:33019"/>
        <dbReference type="ChEBI" id="CHEBI:61560"/>
        <dbReference type="ChEBI" id="CHEBI:173112"/>
        <dbReference type="EC" id="2.7.7.49"/>
    </reaction>
</comment>
<evidence type="ECO:0000313" key="11">
    <source>
        <dbReference type="EMBL" id="EDT71797.1"/>
    </source>
</evidence>
<evidence type="ECO:0000256" key="8">
    <source>
        <dbReference type="ARBA" id="ARBA00034120"/>
    </source>
</evidence>
<dbReference type="PANTHER" id="PTHR34047">
    <property type="entry name" value="NUCLEAR INTRON MATURASE 1, MITOCHONDRIAL-RELATED"/>
    <property type="match status" value="1"/>
</dbReference>
<comment type="similarity">
    <text evidence="8">Belongs to the bacterial reverse transcriptase family.</text>
</comment>
<evidence type="ECO:0000313" key="12">
    <source>
        <dbReference type="Proteomes" id="UP000003188"/>
    </source>
</evidence>
<evidence type="ECO:0000256" key="6">
    <source>
        <dbReference type="ARBA" id="ARBA00022918"/>
    </source>
</evidence>
<name>B1V349_CLOPF</name>
<dbReference type="EC" id="2.7.7.49" evidence="1"/>
<dbReference type="SMART" id="SM00507">
    <property type="entry name" value="HNHc"/>
    <property type="match status" value="1"/>
</dbReference>
<dbReference type="CDD" id="cd01651">
    <property type="entry name" value="RT_G2_intron"/>
    <property type="match status" value="1"/>
</dbReference>
<dbReference type="Proteomes" id="UP000003188">
    <property type="component" value="Unassembled WGS sequence"/>
</dbReference>
<dbReference type="InterPro" id="IPR051083">
    <property type="entry name" value="GrpII_Intron_Splice-Mob/Def"/>
</dbReference>
<evidence type="ECO:0000256" key="5">
    <source>
        <dbReference type="ARBA" id="ARBA00022842"/>
    </source>
</evidence>
<dbReference type="GO" id="GO:0004519">
    <property type="term" value="F:endonuclease activity"/>
    <property type="evidence" value="ECO:0007669"/>
    <property type="project" value="InterPro"/>
</dbReference>
<dbReference type="GO" id="GO:0003964">
    <property type="term" value="F:RNA-directed DNA polymerase activity"/>
    <property type="evidence" value="ECO:0007669"/>
    <property type="project" value="UniProtKB-KW"/>
</dbReference>
<dbReference type="EMBL" id="ABOO01000017">
    <property type="protein sequence ID" value="EDT71797.1"/>
    <property type="molecule type" value="Genomic_DNA"/>
</dbReference>
<dbReference type="Pfam" id="PF00078">
    <property type="entry name" value="RVT_1"/>
    <property type="match status" value="1"/>
</dbReference>
<comment type="caution">
    <text evidence="11">The sequence shown here is derived from an EMBL/GenBank/DDBJ whole genome shotgun (WGS) entry which is preliminary data.</text>
</comment>
<organism evidence="11 12">
    <name type="scientific">Clostridium perfringens D str. JGS1721</name>
    <dbReference type="NCBI Taxonomy" id="488537"/>
    <lineage>
        <taxon>Bacteria</taxon>
        <taxon>Bacillati</taxon>
        <taxon>Bacillota</taxon>
        <taxon>Clostridia</taxon>
        <taxon>Eubacteriales</taxon>
        <taxon>Clostridiaceae</taxon>
        <taxon>Clostridium</taxon>
    </lineage>
</organism>
<dbReference type="AlphaFoldDB" id="B1V349"/>
<dbReference type="PROSITE" id="PS50878">
    <property type="entry name" value="RT_POL"/>
    <property type="match status" value="1"/>
</dbReference>
<accession>B1V349</accession>
<dbReference type="GO" id="GO:0003723">
    <property type="term" value="F:RNA binding"/>
    <property type="evidence" value="ECO:0007669"/>
    <property type="project" value="InterPro"/>
</dbReference>
<evidence type="ECO:0000256" key="4">
    <source>
        <dbReference type="ARBA" id="ARBA00022723"/>
    </source>
</evidence>
<evidence type="ECO:0000256" key="9">
    <source>
        <dbReference type="ARBA" id="ARBA00048173"/>
    </source>
</evidence>
<dbReference type="PRINTS" id="PR00866">
    <property type="entry name" value="RNADNAPOLMS"/>
</dbReference>
<dbReference type="CDD" id="cd00085">
    <property type="entry name" value="HNHc"/>
    <property type="match status" value="1"/>
</dbReference>
<evidence type="ECO:0000259" key="10">
    <source>
        <dbReference type="PROSITE" id="PS50878"/>
    </source>
</evidence>
<evidence type="ECO:0000256" key="2">
    <source>
        <dbReference type="ARBA" id="ARBA00022679"/>
    </source>
</evidence>
<keyword evidence="6" id="KW-0695">RNA-directed DNA polymerase</keyword>
<keyword evidence="4" id="KW-0479">Metal-binding</keyword>
<dbReference type="GO" id="GO:0008270">
    <property type="term" value="F:zinc ion binding"/>
    <property type="evidence" value="ECO:0007669"/>
    <property type="project" value="InterPro"/>
</dbReference>
<dbReference type="InterPro" id="IPR000477">
    <property type="entry name" value="RT_dom"/>
</dbReference>
<proteinExistence type="inferred from homology"/>
<gene>
    <name evidence="11" type="ORF">CJD_A0485</name>
</gene>
<protein>
    <recommendedName>
        <fullName evidence="1">RNA-directed DNA polymerase</fullName>
        <ecNumber evidence="1">2.7.7.49</ecNumber>
    </recommendedName>
</protein>
<dbReference type="InterPro" id="IPR030931">
    <property type="entry name" value="Group_II_RT_mat"/>
</dbReference>
<dbReference type="NCBIfam" id="TIGR04416">
    <property type="entry name" value="group_II_RT_mat"/>
    <property type="match status" value="1"/>
</dbReference>
<feature type="domain" description="Reverse transcriptase" evidence="10">
    <location>
        <begin position="87"/>
        <end position="339"/>
    </location>
</feature>
<sequence>MKRNMPSVSTKLRYNEYYGMQSTFDWLYERSLNKQTKGIDLYSLIISENNIQLAYRSIKSNAGSTTVGTDGIKIDDYKIRNKEEFIKEIRETLENYKPQSIRRVEIPKPNGKKRPLGIPTMRDRIIQQMFKQVLEPICEARFHKHSYGFRPNRATKHALARCCFIASKTGNHYVVDIDIKSFFDNVNHTRLMKQLWNIGIKDKRVLAIIYKMLKAPIKGIGTPELGTPQGGILSPLLSNVVLNDLDWWISNQWETFRTRHKYSYGKLARALRTTNLKEMYIVRYADDFKIFTKTHKSAIKIYHAVKGYLKKQLKLEISPEKSKITNLRRKRSEFLGFEIKVRLKRKQYVTNTFVSRKNKEMIKQEIRKRVQEIQRNSNGKTITKYNSYILGIRNYYEVVSHVNMDFHEITYQTLSTMYNRLRFIARYEIPRSPPPLYKKLFKNNYRTFIIGGMPLFPLVDVQWKKVPTFNYKVCNYTEQGRNLIYRRLNMDIIYELRKILKSSYKNERTEYADNRISKYSGQNGRCAITKMFLSAEEIHCHHIKPISLGGTDKFDNLIIIHKDIHILVHAVQIETISKLLNKFNLNKKQLKKLNTLRKKCNLTIISF</sequence>
<dbReference type="InterPro" id="IPR002711">
    <property type="entry name" value="HNH"/>
</dbReference>
<dbReference type="InterPro" id="IPR043502">
    <property type="entry name" value="DNA/RNA_pol_sf"/>
</dbReference>
<dbReference type="PANTHER" id="PTHR34047:SF8">
    <property type="entry name" value="PROTEIN YKFC"/>
    <property type="match status" value="1"/>
</dbReference>
<keyword evidence="3" id="KW-0548">Nucleotidyltransferase</keyword>
<dbReference type="InterPro" id="IPR000123">
    <property type="entry name" value="Reverse_transcriptase_msDNA"/>
</dbReference>
<dbReference type="GO" id="GO:0051607">
    <property type="term" value="P:defense response to virus"/>
    <property type="evidence" value="ECO:0007669"/>
    <property type="project" value="UniProtKB-KW"/>
</dbReference>
<evidence type="ECO:0000256" key="1">
    <source>
        <dbReference type="ARBA" id="ARBA00012493"/>
    </source>
</evidence>
<evidence type="ECO:0000256" key="7">
    <source>
        <dbReference type="ARBA" id="ARBA00023118"/>
    </source>
</evidence>
<reference evidence="11 12" key="1">
    <citation type="submission" date="2008-03" db="EMBL/GenBank/DDBJ databases">
        <authorList>
            <person name="Paulsen I."/>
            <person name="Sebastian Y."/>
        </authorList>
    </citation>
    <scope>NUCLEOTIDE SEQUENCE [LARGE SCALE GENOMIC DNA]</scope>
    <source>
        <strain evidence="12">D str. JGS1721</strain>
    </source>
</reference>
<keyword evidence="7" id="KW-0051">Antiviral defense</keyword>
<dbReference type="SUPFAM" id="SSF56672">
    <property type="entry name" value="DNA/RNA polymerases"/>
    <property type="match status" value="1"/>
</dbReference>
<keyword evidence="2" id="KW-0808">Transferase</keyword>
<dbReference type="Pfam" id="PF01844">
    <property type="entry name" value="HNH"/>
    <property type="match status" value="1"/>
</dbReference>
<keyword evidence="5" id="KW-0460">Magnesium</keyword>